<dbReference type="NCBIfam" id="TIGR00007">
    <property type="entry name" value="1-(5-phosphoribosyl)-5-[(5-phosphoribosylamino)methylideneamino]imidazole-4-carboxamide isomerase"/>
    <property type="match status" value="1"/>
</dbReference>
<dbReference type="EMBL" id="JBHRWN010000002">
    <property type="protein sequence ID" value="MFC3477686.1"/>
    <property type="molecule type" value="Genomic_DNA"/>
</dbReference>
<dbReference type="InterPro" id="IPR006063">
    <property type="entry name" value="HisA_bact_arch"/>
</dbReference>
<dbReference type="PANTHER" id="PTHR43090:SF7">
    <property type="entry name" value="1-(5-PHOSPHORIBOSYL)-5-[(5-PHOSPHORIBOSYLAMINO)METHYLIDENEAMINO] IMIDAZOLE-4-CARBOXAMIDE ISOMERASE"/>
    <property type="match status" value="1"/>
</dbReference>
<evidence type="ECO:0000256" key="14">
    <source>
        <dbReference type="RuleBase" id="RU003658"/>
    </source>
</evidence>
<dbReference type="HAMAP" id="MF_01014">
    <property type="entry name" value="HisA"/>
    <property type="match status" value="1"/>
</dbReference>
<comment type="pathway">
    <text evidence="3 12 14">Amino-acid biosynthesis; L-histidine biosynthesis; L-histidine from 5-phospho-alpha-D-ribose 1-diphosphate: step 4/9.</text>
</comment>
<evidence type="ECO:0000313" key="16">
    <source>
        <dbReference type="Proteomes" id="UP001595660"/>
    </source>
</evidence>
<evidence type="ECO:0000256" key="4">
    <source>
        <dbReference type="ARBA" id="ARBA00009667"/>
    </source>
</evidence>
<dbReference type="InterPro" id="IPR011060">
    <property type="entry name" value="RibuloseP-bd_barrel"/>
</dbReference>
<evidence type="ECO:0000256" key="12">
    <source>
        <dbReference type="HAMAP-Rule" id="MF_01014"/>
    </source>
</evidence>
<evidence type="ECO:0000256" key="3">
    <source>
        <dbReference type="ARBA" id="ARBA00005133"/>
    </source>
</evidence>
<dbReference type="EC" id="5.3.1.16" evidence="5 12"/>
<dbReference type="FunFam" id="3.20.20.70:FF:000009">
    <property type="entry name" value="1-(5-phosphoribosyl)-5-[(5-phosphoribosylamino)methylideneamino] imidazole-4-carboxamide isomerase"/>
    <property type="match status" value="1"/>
</dbReference>
<proteinExistence type="inferred from homology"/>
<dbReference type="NCBIfam" id="NF010112">
    <property type="entry name" value="PRK13585.1"/>
    <property type="match status" value="1"/>
</dbReference>
<dbReference type="GO" id="GO:0003949">
    <property type="term" value="F:1-(5-phosphoribosyl)-5-[(5-phosphoribosylamino)methylideneamino]imidazole-4-carboxamide isomerase activity"/>
    <property type="evidence" value="ECO:0007669"/>
    <property type="project" value="UniProtKB-UniRule"/>
</dbReference>
<dbReference type="PANTHER" id="PTHR43090">
    <property type="entry name" value="1-(5-PHOSPHORIBOSYL)-5-[(5-PHOSPHORIBOSYLAMINO)METHYLIDENEAMINO] IMIDAZOLE-4-CARBOXAMIDE ISOMERASE"/>
    <property type="match status" value="1"/>
</dbReference>
<evidence type="ECO:0000256" key="1">
    <source>
        <dbReference type="ARBA" id="ARBA00000901"/>
    </source>
</evidence>
<dbReference type="GeneID" id="69116381"/>
<dbReference type="AlphaFoldDB" id="A0ABD5NEP3"/>
<dbReference type="InterPro" id="IPR044524">
    <property type="entry name" value="Isoase_HisA-like"/>
</dbReference>
<keyword evidence="8 12" id="KW-0028">Amino-acid biosynthesis</keyword>
<evidence type="ECO:0000256" key="9">
    <source>
        <dbReference type="ARBA" id="ARBA00023102"/>
    </source>
</evidence>
<evidence type="ECO:0000256" key="8">
    <source>
        <dbReference type="ARBA" id="ARBA00022605"/>
    </source>
</evidence>
<evidence type="ECO:0000256" key="7">
    <source>
        <dbReference type="ARBA" id="ARBA00022490"/>
    </source>
</evidence>
<dbReference type="InterPro" id="IPR001295">
    <property type="entry name" value="Dihydroorotate_DH_CS"/>
</dbReference>
<dbReference type="RefSeq" id="WP_232571190.1">
    <property type="nucleotide sequence ID" value="NZ_CP089466.1"/>
</dbReference>
<name>A0ABD5NEP3_9EURY</name>
<dbReference type="SUPFAM" id="SSF51366">
    <property type="entry name" value="Ribulose-phoshate binding barrel"/>
    <property type="match status" value="1"/>
</dbReference>
<evidence type="ECO:0000313" key="15">
    <source>
        <dbReference type="EMBL" id="MFC3477686.1"/>
    </source>
</evidence>
<keyword evidence="16" id="KW-1185">Reference proteome</keyword>
<comment type="caution">
    <text evidence="15">The sequence shown here is derived from an EMBL/GenBank/DDBJ whole genome shotgun (WGS) entry which is preliminary data.</text>
</comment>
<feature type="active site" description="Proton donor" evidence="12">
    <location>
        <position position="133"/>
    </location>
</feature>
<keyword evidence="9 12" id="KW-0368">Histidine biosynthesis</keyword>
<accession>A0ABD5NEP3</accession>
<evidence type="ECO:0000256" key="6">
    <source>
        <dbReference type="ARBA" id="ARBA00018464"/>
    </source>
</evidence>
<comment type="catalytic activity">
    <reaction evidence="1 12 14">
        <text>1-(5-phospho-beta-D-ribosyl)-5-[(5-phospho-beta-D-ribosylamino)methylideneamino]imidazole-4-carboxamide = 5-[(5-phospho-1-deoxy-D-ribulos-1-ylimino)methylamino]-1-(5-phospho-beta-D-ribosyl)imidazole-4-carboxamide</text>
        <dbReference type="Rhea" id="RHEA:15469"/>
        <dbReference type="ChEBI" id="CHEBI:58435"/>
        <dbReference type="ChEBI" id="CHEBI:58525"/>
        <dbReference type="EC" id="5.3.1.16"/>
    </reaction>
</comment>
<keyword evidence="10 12" id="KW-0413">Isomerase</keyword>
<dbReference type="Gene3D" id="3.20.20.70">
    <property type="entry name" value="Aldolase class I"/>
    <property type="match status" value="1"/>
</dbReference>
<comment type="similarity">
    <text evidence="4 12 13">Belongs to the HisA/HisF family.</text>
</comment>
<dbReference type="InterPro" id="IPR023016">
    <property type="entry name" value="HisA/PriA"/>
</dbReference>
<dbReference type="PROSITE" id="PS00912">
    <property type="entry name" value="DHODEHASE_2"/>
    <property type="match status" value="1"/>
</dbReference>
<dbReference type="GO" id="GO:0000105">
    <property type="term" value="P:L-histidine biosynthetic process"/>
    <property type="evidence" value="ECO:0007669"/>
    <property type="project" value="UniProtKB-UniRule"/>
</dbReference>
<keyword evidence="7 12" id="KW-0963">Cytoplasm</keyword>
<dbReference type="InterPro" id="IPR006062">
    <property type="entry name" value="His_biosynth"/>
</dbReference>
<evidence type="ECO:0000256" key="10">
    <source>
        <dbReference type="ARBA" id="ARBA00023235"/>
    </source>
</evidence>
<evidence type="ECO:0000256" key="11">
    <source>
        <dbReference type="ARBA" id="ARBA00030547"/>
    </source>
</evidence>
<gene>
    <name evidence="12 15" type="primary">hisA</name>
    <name evidence="15" type="ORF">ACFOKC_08105</name>
</gene>
<dbReference type="CDD" id="cd04732">
    <property type="entry name" value="HisA"/>
    <property type="match status" value="1"/>
</dbReference>
<evidence type="ECO:0000256" key="13">
    <source>
        <dbReference type="RuleBase" id="RU003657"/>
    </source>
</evidence>
<dbReference type="Proteomes" id="UP001595660">
    <property type="component" value="Unassembled WGS sequence"/>
</dbReference>
<organism evidence="15 16">
    <name type="scientific">Halobacterium litoreum</name>
    <dbReference type="NCBI Taxonomy" id="2039234"/>
    <lineage>
        <taxon>Archaea</taxon>
        <taxon>Methanobacteriati</taxon>
        <taxon>Methanobacteriota</taxon>
        <taxon>Stenosarchaea group</taxon>
        <taxon>Halobacteria</taxon>
        <taxon>Halobacteriales</taxon>
        <taxon>Halobacteriaceae</taxon>
        <taxon>Halobacterium</taxon>
    </lineage>
</organism>
<dbReference type="InterPro" id="IPR013785">
    <property type="entry name" value="Aldolase_TIM"/>
</dbReference>
<evidence type="ECO:0000256" key="5">
    <source>
        <dbReference type="ARBA" id="ARBA00012550"/>
    </source>
</evidence>
<evidence type="ECO:0000256" key="2">
    <source>
        <dbReference type="ARBA" id="ARBA00004496"/>
    </source>
</evidence>
<protein>
    <recommendedName>
        <fullName evidence="6 12">1-(5-phosphoribosyl)-5-[(5-phosphoribosylamino)methylideneamino] imidazole-4-carboxamide isomerase</fullName>
        <ecNumber evidence="5 12">5.3.1.16</ecNumber>
    </recommendedName>
    <alternativeName>
        <fullName evidence="11 12">Phosphoribosylformimino-5-aminoimidazole carboxamide ribotide isomerase</fullName>
    </alternativeName>
</protein>
<dbReference type="Pfam" id="PF00977">
    <property type="entry name" value="His_biosynth"/>
    <property type="match status" value="1"/>
</dbReference>
<dbReference type="GO" id="GO:0005737">
    <property type="term" value="C:cytoplasm"/>
    <property type="evidence" value="ECO:0007669"/>
    <property type="project" value="UniProtKB-SubCell"/>
</dbReference>
<sequence>MAFDSFAVVPAVDMQDGEVVQLVQGERGTERRYGDPVDAATRWVDAGADILHLVDLDGAFEGARANADAVERILDATDVDVQVGGGIRTAADAIDLLDRGVDRVILGTAAVENPDVVGEISAEYPGSVMVSLDAKDGEVVVEGWTEGTGLDPVEAAERYADLGAGSILFTNVDVEGKQEGVRTEPVRDLADSVDIPVIASGGVATVDDVVALKDAGAAGVVVGTALYEGNFTLEEAKEAVR</sequence>
<comment type="subcellular location">
    <subcellularLocation>
        <location evidence="2 12 14">Cytoplasm</location>
    </subcellularLocation>
</comment>
<reference evidence="15 16" key="1">
    <citation type="journal article" date="2019" name="Int. J. Syst. Evol. Microbiol.">
        <title>The Global Catalogue of Microorganisms (GCM) 10K type strain sequencing project: providing services to taxonomists for standard genome sequencing and annotation.</title>
        <authorList>
            <consortium name="The Broad Institute Genomics Platform"/>
            <consortium name="The Broad Institute Genome Sequencing Center for Infectious Disease"/>
            <person name="Wu L."/>
            <person name="Ma J."/>
        </authorList>
    </citation>
    <scope>NUCLEOTIDE SEQUENCE [LARGE SCALE GENOMIC DNA]</scope>
    <source>
        <strain evidence="15 16">CGMCC 1.12562</strain>
    </source>
</reference>
<feature type="active site" description="Proton acceptor" evidence="12">
    <location>
        <position position="13"/>
    </location>
</feature>